<dbReference type="EMBL" id="CAKAEH010002085">
    <property type="protein sequence ID" value="CAG9541042.1"/>
    <property type="molecule type" value="Genomic_DNA"/>
</dbReference>
<feature type="region of interest" description="Disordered" evidence="1">
    <location>
        <begin position="124"/>
        <end position="149"/>
    </location>
</feature>
<feature type="compositionally biased region" description="Basic and acidic residues" evidence="1">
    <location>
        <begin position="16"/>
        <end position="32"/>
    </location>
</feature>
<comment type="caution">
    <text evidence="2">The sequence shown here is derived from an EMBL/GenBank/DDBJ whole genome shotgun (WGS) entry which is preliminary data.</text>
</comment>
<keyword evidence="3" id="KW-1185">Reference proteome</keyword>
<reference evidence="2" key="1">
    <citation type="submission" date="2021-09" db="EMBL/GenBank/DDBJ databases">
        <authorList>
            <consortium name="Pathogen Informatics"/>
        </authorList>
    </citation>
    <scope>NUCLEOTIDE SEQUENCE</scope>
</reference>
<accession>A0A8J2MHJ5</accession>
<sequence length="149" mass="16930">MKNADRVVRRKFQRSISEDQFEKEKQLSENVNRSREEIRAILSARNYPSPRELLSLMCTSPTQPSSTCIAPEKIGNYRSVITSRTDMHTLSKKHSSSMNSSESASTAKKLNTIIDKFKTSFVRSGMNSKSATTKSFSRSESENFLKPRN</sequence>
<evidence type="ECO:0000313" key="3">
    <source>
        <dbReference type="Proteomes" id="UP000746747"/>
    </source>
</evidence>
<evidence type="ECO:0000313" key="2">
    <source>
        <dbReference type="EMBL" id="CAG9541042.1"/>
    </source>
</evidence>
<dbReference type="OrthoDB" id="5857167at2759"/>
<feature type="region of interest" description="Disordered" evidence="1">
    <location>
        <begin position="1"/>
        <end position="32"/>
    </location>
</feature>
<organism evidence="2 3">
    <name type="scientific">Cercopithifilaria johnstoni</name>
    <dbReference type="NCBI Taxonomy" id="2874296"/>
    <lineage>
        <taxon>Eukaryota</taxon>
        <taxon>Metazoa</taxon>
        <taxon>Ecdysozoa</taxon>
        <taxon>Nematoda</taxon>
        <taxon>Chromadorea</taxon>
        <taxon>Rhabditida</taxon>
        <taxon>Spirurina</taxon>
        <taxon>Spiruromorpha</taxon>
        <taxon>Filarioidea</taxon>
        <taxon>Onchocercidae</taxon>
        <taxon>Cercopithifilaria</taxon>
    </lineage>
</organism>
<dbReference type="Proteomes" id="UP000746747">
    <property type="component" value="Unassembled WGS sequence"/>
</dbReference>
<name>A0A8J2MHJ5_9BILA</name>
<gene>
    <name evidence="2" type="ORF">CJOHNSTONI_LOCUS10503</name>
</gene>
<feature type="compositionally biased region" description="Basic and acidic residues" evidence="1">
    <location>
        <begin position="137"/>
        <end position="149"/>
    </location>
</feature>
<proteinExistence type="predicted"/>
<evidence type="ECO:0000256" key="1">
    <source>
        <dbReference type="SAM" id="MobiDB-lite"/>
    </source>
</evidence>
<feature type="compositionally biased region" description="Polar residues" evidence="1">
    <location>
        <begin position="124"/>
        <end position="136"/>
    </location>
</feature>
<dbReference type="AlphaFoldDB" id="A0A8J2MHJ5"/>
<protein>
    <submittedName>
        <fullName evidence="2">Uncharacterized protein</fullName>
    </submittedName>
</protein>